<keyword evidence="2" id="KW-0378">Hydrolase</keyword>
<gene>
    <name evidence="2" type="ORF">H8S00_03415</name>
</gene>
<evidence type="ECO:0000313" key="3">
    <source>
        <dbReference type="Proteomes" id="UP000597877"/>
    </source>
</evidence>
<accession>A0ABR7F0B2</accession>
<organism evidence="2 3">
    <name type="scientific">Eubacterium segne</name>
    <dbReference type="NCBI Taxonomy" id="2763045"/>
    <lineage>
        <taxon>Bacteria</taxon>
        <taxon>Bacillati</taxon>
        <taxon>Bacillota</taxon>
        <taxon>Clostridia</taxon>
        <taxon>Eubacteriales</taxon>
        <taxon>Eubacteriaceae</taxon>
        <taxon>Eubacterium</taxon>
    </lineage>
</organism>
<dbReference type="EMBL" id="JACOOZ010000002">
    <property type="protein sequence ID" value="MBC5667040.1"/>
    <property type="molecule type" value="Genomic_DNA"/>
</dbReference>
<dbReference type="InterPro" id="IPR000868">
    <property type="entry name" value="Isochorismatase-like_dom"/>
</dbReference>
<dbReference type="InterPro" id="IPR036380">
    <property type="entry name" value="Isochorismatase-like_sf"/>
</dbReference>
<protein>
    <submittedName>
        <fullName evidence="2">Cysteine hydrolase</fullName>
    </submittedName>
</protein>
<evidence type="ECO:0000259" key="1">
    <source>
        <dbReference type="Pfam" id="PF00857"/>
    </source>
</evidence>
<sequence>MEKNKKKILIVVDMQKDFTSGVLGNAECEAAVQEVVKVINSNQYDEIYLTRDTHHKDYLETQEGKNLPVEHCIEFSDGWEIRQEIMEAVKDEKVEIVNKPSFGSLLLAEELKNKYFNEMEKVEVTLVGVCTGICVISNAMLIKATLPETKINVIEKACACVTLASHKNAIEAMKMCQINII</sequence>
<reference evidence="2 3" key="1">
    <citation type="submission" date="2020-08" db="EMBL/GenBank/DDBJ databases">
        <title>Genome public.</title>
        <authorList>
            <person name="Liu C."/>
            <person name="Sun Q."/>
        </authorList>
    </citation>
    <scope>NUCLEOTIDE SEQUENCE [LARGE SCALE GENOMIC DNA]</scope>
    <source>
        <strain evidence="2 3">BX4</strain>
    </source>
</reference>
<proteinExistence type="predicted"/>
<name>A0ABR7F0B2_9FIRM</name>
<dbReference type="RefSeq" id="WP_186839988.1">
    <property type="nucleotide sequence ID" value="NZ_JACOOZ010000002.1"/>
</dbReference>
<dbReference type="Pfam" id="PF00857">
    <property type="entry name" value="Isochorismatase"/>
    <property type="match status" value="1"/>
</dbReference>
<dbReference type="Proteomes" id="UP000597877">
    <property type="component" value="Unassembled WGS sequence"/>
</dbReference>
<feature type="domain" description="Isochorismatase-like" evidence="1">
    <location>
        <begin position="8"/>
        <end position="175"/>
    </location>
</feature>
<dbReference type="Gene3D" id="3.40.50.850">
    <property type="entry name" value="Isochorismatase-like"/>
    <property type="match status" value="1"/>
</dbReference>
<evidence type="ECO:0000313" key="2">
    <source>
        <dbReference type="EMBL" id="MBC5667040.1"/>
    </source>
</evidence>
<keyword evidence="3" id="KW-1185">Reference proteome</keyword>
<comment type="caution">
    <text evidence="2">The sequence shown here is derived from an EMBL/GenBank/DDBJ whole genome shotgun (WGS) entry which is preliminary data.</text>
</comment>
<dbReference type="SUPFAM" id="SSF52499">
    <property type="entry name" value="Isochorismatase-like hydrolases"/>
    <property type="match status" value="1"/>
</dbReference>
<dbReference type="GO" id="GO:0016787">
    <property type="term" value="F:hydrolase activity"/>
    <property type="evidence" value="ECO:0007669"/>
    <property type="project" value="UniProtKB-KW"/>
</dbReference>